<dbReference type="InterPro" id="IPR027417">
    <property type="entry name" value="P-loop_NTPase"/>
</dbReference>
<dbReference type="GO" id="GO:0006227">
    <property type="term" value="P:dUDP biosynthetic process"/>
    <property type="evidence" value="ECO:0007669"/>
    <property type="project" value="TreeGrafter"/>
</dbReference>
<reference evidence="15 17" key="2">
    <citation type="submission" date="2017-04" db="EMBL/GenBank/DDBJ databases">
        <authorList>
            <person name="Afonso C.L."/>
            <person name="Miller P.J."/>
            <person name="Scott M.A."/>
            <person name="Spackman E."/>
            <person name="Goraichik I."/>
            <person name="Dimitrov K.M."/>
            <person name="Suarez D.L."/>
            <person name="Swayne D.E."/>
        </authorList>
    </citation>
    <scope>NUCLEOTIDE SEQUENCE [LARGE SCALE GENOMIC DNA]</scope>
    <source>
        <strain evidence="15 17">CGMCC 1.12511</strain>
    </source>
</reference>
<evidence type="ECO:0000256" key="8">
    <source>
        <dbReference type="ARBA" id="ARBA00022840"/>
    </source>
</evidence>
<dbReference type="SUPFAM" id="SSF52540">
    <property type="entry name" value="P-loop containing nucleoside triphosphate hydrolases"/>
    <property type="match status" value="1"/>
</dbReference>
<evidence type="ECO:0000256" key="10">
    <source>
        <dbReference type="ARBA" id="ARBA00057735"/>
    </source>
</evidence>
<dbReference type="HAMAP" id="MF_00165">
    <property type="entry name" value="Thymidylate_kinase"/>
    <property type="match status" value="1"/>
</dbReference>
<dbReference type="OrthoDB" id="9774907at2"/>
<evidence type="ECO:0000313" key="13">
    <source>
        <dbReference type="EMBL" id="APH02318.1"/>
    </source>
</evidence>
<dbReference type="EMBL" id="CP062789">
    <property type="protein sequence ID" value="QOK22262.1"/>
    <property type="molecule type" value="Genomic_DNA"/>
</dbReference>
<dbReference type="InterPro" id="IPR039430">
    <property type="entry name" value="Thymidylate_kin-like_dom"/>
</dbReference>
<dbReference type="AlphaFoldDB" id="A0A1L3MJ10"/>
<evidence type="ECO:0000256" key="1">
    <source>
        <dbReference type="ARBA" id="ARBA00009776"/>
    </source>
</evidence>
<evidence type="ECO:0000259" key="12">
    <source>
        <dbReference type="Pfam" id="PF02223"/>
    </source>
</evidence>
<dbReference type="Pfam" id="PF02223">
    <property type="entry name" value="Thymidylate_kin"/>
    <property type="match status" value="1"/>
</dbReference>
<name>A0A1L3MJ10_9MICO</name>
<dbReference type="Proteomes" id="UP000593998">
    <property type="component" value="Chromosome"/>
</dbReference>
<feature type="domain" description="Thymidylate kinase-like" evidence="12">
    <location>
        <begin position="10"/>
        <end position="189"/>
    </location>
</feature>
<comment type="similarity">
    <text evidence="1 11">Belongs to the thymidylate kinase family.</text>
</comment>
<evidence type="ECO:0000256" key="2">
    <source>
        <dbReference type="ARBA" id="ARBA00012980"/>
    </source>
</evidence>
<dbReference type="GO" id="GO:0005524">
    <property type="term" value="F:ATP binding"/>
    <property type="evidence" value="ECO:0007669"/>
    <property type="project" value="UniProtKB-UniRule"/>
</dbReference>
<dbReference type="Proteomes" id="UP000192634">
    <property type="component" value="Unassembled WGS sequence"/>
</dbReference>
<gene>
    <name evidence="11 14" type="primary">tmk</name>
    <name evidence="13" type="ORF">ASJ30_12910</name>
    <name evidence="14" type="ORF">IGS73_14360</name>
    <name evidence="15" type="ORF">SAMN06296429_112113</name>
</gene>
<comment type="function">
    <text evidence="10 11">Phosphorylation of dTMP to form dTDP in both de novo and salvage pathways of dTTP synthesis.</text>
</comment>
<evidence type="ECO:0000256" key="9">
    <source>
        <dbReference type="ARBA" id="ARBA00048743"/>
    </source>
</evidence>
<keyword evidence="4 11" id="KW-0808">Transferase</keyword>
<dbReference type="EMBL" id="FWXN01000012">
    <property type="protein sequence ID" value="SMC88632.1"/>
    <property type="molecule type" value="Genomic_DNA"/>
</dbReference>
<dbReference type="GO" id="GO:0005829">
    <property type="term" value="C:cytosol"/>
    <property type="evidence" value="ECO:0007669"/>
    <property type="project" value="TreeGrafter"/>
</dbReference>
<dbReference type="GO" id="GO:0004798">
    <property type="term" value="F:dTMP kinase activity"/>
    <property type="evidence" value="ECO:0007669"/>
    <property type="project" value="UniProtKB-UniRule"/>
</dbReference>
<dbReference type="Gene3D" id="3.40.50.300">
    <property type="entry name" value="P-loop containing nucleotide triphosphate hydrolases"/>
    <property type="match status" value="1"/>
</dbReference>
<dbReference type="EMBL" id="CP013290">
    <property type="protein sequence ID" value="APH02318.1"/>
    <property type="molecule type" value="Genomic_DNA"/>
</dbReference>
<dbReference type="Proteomes" id="UP000182938">
    <property type="component" value="Chromosome"/>
</dbReference>
<keyword evidence="5 11" id="KW-0545">Nucleotide biosynthesis</keyword>
<dbReference type="NCBIfam" id="TIGR00041">
    <property type="entry name" value="DTMP_kinase"/>
    <property type="match status" value="1"/>
</dbReference>
<accession>A0A1L3MJ10</accession>
<evidence type="ECO:0000313" key="14">
    <source>
        <dbReference type="EMBL" id="QOK22262.1"/>
    </source>
</evidence>
<keyword evidence="8 11" id="KW-0067">ATP-binding</keyword>
<evidence type="ECO:0000313" key="15">
    <source>
        <dbReference type="EMBL" id="SMC88632.1"/>
    </source>
</evidence>
<dbReference type="GO" id="GO:0006233">
    <property type="term" value="P:dTDP biosynthetic process"/>
    <property type="evidence" value="ECO:0007669"/>
    <property type="project" value="InterPro"/>
</dbReference>
<dbReference type="FunFam" id="3.40.50.300:FF:000225">
    <property type="entry name" value="Thymidylate kinase"/>
    <property type="match status" value="1"/>
</dbReference>
<sequence>MTDRGYFIAFEGGDGAGKSTQVRHLVEALEAAGREVVVTRQPGGTALGAALRDLVLHGEAITPRAEALVFAADKAQHVEEVILPSLARGAVVVTDRYTDSSVAYQGAGRSLGAQEVADLQSWAVGGLTPDLTVLVDVDPATGRRRRGGTHDRMESEADAFHTAVREHFLAMAEAAPERYLVVDGAAHALAVADRVRSRLQREGVL</sequence>
<keyword evidence="7 11" id="KW-0418">Kinase</keyword>
<dbReference type="KEGG" id="jte:ASJ30_12910"/>
<evidence type="ECO:0000313" key="16">
    <source>
        <dbReference type="Proteomes" id="UP000182938"/>
    </source>
</evidence>
<reference evidence="14 18" key="3">
    <citation type="submission" date="2020-10" db="EMBL/GenBank/DDBJ databases">
        <title>Janibacter indicus TT2 genome sequence.</title>
        <authorList>
            <person name="Lee K."/>
            <person name="Ganzorig M."/>
        </authorList>
    </citation>
    <scope>NUCLEOTIDE SEQUENCE [LARGE SCALE GENOMIC DNA]</scope>
    <source>
        <strain evidence="14 18">TT2</strain>
    </source>
</reference>
<reference evidence="13 16" key="1">
    <citation type="submission" date="2015-11" db="EMBL/GenBank/DDBJ databases">
        <authorList>
            <person name="Zhang Y."/>
            <person name="Guo Z."/>
        </authorList>
    </citation>
    <scope>NUCLEOTIDE SEQUENCE [LARGE SCALE GENOMIC DNA]</scope>
    <source>
        <strain evidence="13 16">YFY001</strain>
    </source>
</reference>
<evidence type="ECO:0000256" key="11">
    <source>
        <dbReference type="HAMAP-Rule" id="MF_00165"/>
    </source>
</evidence>
<evidence type="ECO:0000313" key="18">
    <source>
        <dbReference type="Proteomes" id="UP000593998"/>
    </source>
</evidence>
<evidence type="ECO:0000256" key="5">
    <source>
        <dbReference type="ARBA" id="ARBA00022727"/>
    </source>
</evidence>
<dbReference type="InterPro" id="IPR018094">
    <property type="entry name" value="Thymidylate_kinase"/>
</dbReference>
<dbReference type="CDD" id="cd01672">
    <property type="entry name" value="TMPK"/>
    <property type="match status" value="1"/>
</dbReference>
<evidence type="ECO:0000256" key="3">
    <source>
        <dbReference type="ARBA" id="ARBA00017144"/>
    </source>
</evidence>
<dbReference type="GO" id="GO:0006235">
    <property type="term" value="P:dTTP biosynthetic process"/>
    <property type="evidence" value="ECO:0007669"/>
    <property type="project" value="UniProtKB-UniRule"/>
</dbReference>
<dbReference type="PANTHER" id="PTHR10344">
    <property type="entry name" value="THYMIDYLATE KINASE"/>
    <property type="match status" value="1"/>
</dbReference>
<feature type="binding site" evidence="11">
    <location>
        <begin position="12"/>
        <end position="19"/>
    </location>
    <ligand>
        <name>ATP</name>
        <dbReference type="ChEBI" id="CHEBI:30616"/>
    </ligand>
</feature>
<protein>
    <recommendedName>
        <fullName evidence="3 11">Thymidylate kinase</fullName>
        <ecNumber evidence="2 11">2.7.4.9</ecNumber>
    </recommendedName>
    <alternativeName>
        <fullName evidence="11">dTMP kinase</fullName>
    </alternativeName>
</protein>
<proteinExistence type="inferred from homology"/>
<organism evidence="13 16">
    <name type="scientific">Janibacter indicus</name>
    <dbReference type="NCBI Taxonomy" id="857417"/>
    <lineage>
        <taxon>Bacteria</taxon>
        <taxon>Bacillati</taxon>
        <taxon>Actinomycetota</taxon>
        <taxon>Actinomycetes</taxon>
        <taxon>Micrococcales</taxon>
        <taxon>Intrasporangiaceae</taxon>
        <taxon>Janibacter</taxon>
    </lineage>
</organism>
<evidence type="ECO:0000313" key="17">
    <source>
        <dbReference type="Proteomes" id="UP000192634"/>
    </source>
</evidence>
<keyword evidence="6 11" id="KW-0547">Nucleotide-binding</keyword>
<dbReference type="PROSITE" id="PS01331">
    <property type="entry name" value="THYMIDYLATE_KINASE"/>
    <property type="match status" value="1"/>
</dbReference>
<evidence type="ECO:0000256" key="6">
    <source>
        <dbReference type="ARBA" id="ARBA00022741"/>
    </source>
</evidence>
<dbReference type="InterPro" id="IPR018095">
    <property type="entry name" value="Thymidylate_kin_CS"/>
</dbReference>
<dbReference type="EC" id="2.7.4.9" evidence="2 11"/>
<evidence type="ECO:0000256" key="4">
    <source>
        <dbReference type="ARBA" id="ARBA00022679"/>
    </source>
</evidence>
<accession>A0A1W2CUR4</accession>
<dbReference type="RefSeq" id="WP_072625471.1">
    <property type="nucleotide sequence ID" value="NZ_CBDRLL010000013.1"/>
</dbReference>
<dbReference type="PANTHER" id="PTHR10344:SF4">
    <property type="entry name" value="UMP-CMP KINASE 2, MITOCHONDRIAL"/>
    <property type="match status" value="1"/>
</dbReference>
<keyword evidence="16" id="KW-1185">Reference proteome</keyword>
<evidence type="ECO:0000256" key="7">
    <source>
        <dbReference type="ARBA" id="ARBA00022777"/>
    </source>
</evidence>
<comment type="catalytic activity">
    <reaction evidence="9 11">
        <text>dTMP + ATP = dTDP + ADP</text>
        <dbReference type="Rhea" id="RHEA:13517"/>
        <dbReference type="ChEBI" id="CHEBI:30616"/>
        <dbReference type="ChEBI" id="CHEBI:58369"/>
        <dbReference type="ChEBI" id="CHEBI:63528"/>
        <dbReference type="ChEBI" id="CHEBI:456216"/>
        <dbReference type="EC" id="2.7.4.9"/>
    </reaction>
</comment>